<dbReference type="InterPro" id="IPR016085">
    <property type="entry name" value="Protease_inh_B-barrel_dom"/>
</dbReference>
<evidence type="ECO:0000313" key="5">
    <source>
        <dbReference type="Proteomes" id="UP000286997"/>
    </source>
</evidence>
<dbReference type="Proteomes" id="UP000286997">
    <property type="component" value="Unassembled WGS sequence"/>
</dbReference>
<reference evidence="4 5" key="1">
    <citation type="submission" date="2019-01" db="EMBL/GenBank/DDBJ databases">
        <authorList>
            <person name="Chen W.-M."/>
        </authorList>
    </citation>
    <scope>NUCLEOTIDE SEQUENCE [LARGE SCALE GENOMIC DNA]</scope>
    <source>
        <strain evidence="4 5">TER-1</strain>
    </source>
</reference>
<feature type="non-terminal residue" evidence="4">
    <location>
        <position position="1"/>
    </location>
</feature>
<evidence type="ECO:0000256" key="2">
    <source>
        <dbReference type="SAM" id="MobiDB-lite"/>
    </source>
</evidence>
<feature type="region of interest" description="Disordered" evidence="2">
    <location>
        <begin position="1"/>
        <end position="20"/>
    </location>
</feature>
<dbReference type="GO" id="GO:0004866">
    <property type="term" value="F:endopeptidase inhibitor activity"/>
    <property type="evidence" value="ECO:0007669"/>
    <property type="project" value="InterPro"/>
</dbReference>
<evidence type="ECO:0000313" key="4">
    <source>
        <dbReference type="EMBL" id="RVU15276.1"/>
    </source>
</evidence>
<dbReference type="EMBL" id="SACP01000022">
    <property type="protein sequence ID" value="RVU15276.1"/>
    <property type="molecule type" value="Genomic_DNA"/>
</dbReference>
<evidence type="ECO:0000256" key="1">
    <source>
        <dbReference type="ARBA" id="ARBA00022729"/>
    </source>
</evidence>
<dbReference type="InterPro" id="IPR021140">
    <property type="entry name" value="Inh/Omp19"/>
</dbReference>
<proteinExistence type="predicted"/>
<evidence type="ECO:0000259" key="3">
    <source>
        <dbReference type="Pfam" id="PF02974"/>
    </source>
</evidence>
<keyword evidence="1" id="KW-0732">Signal</keyword>
<feature type="domain" description="Alkaline proteinase inhibitor/ Outer membrane lipoprotein Omp19" evidence="3">
    <location>
        <begin position="46"/>
        <end position="133"/>
    </location>
</feature>
<sequence length="136" mass="14083">SGHDRNRAVPPPPPGGGAPPAIVPVALPGAGAVGPATTAAAAPRDAGAVAGTYTLDRFLEKDVCRLSLANGAVQVLEGCRDGGLATFDPASWRYEAGRLTLVARRGHSVELIPLGDGRWRRDPEIGTTFVLRRVTP</sequence>
<gene>
    <name evidence="4" type="ORF">EOE48_19765</name>
</gene>
<dbReference type="Pfam" id="PF02974">
    <property type="entry name" value="Inh"/>
    <property type="match status" value="1"/>
</dbReference>
<dbReference type="Gene3D" id="2.40.128.10">
    <property type="match status" value="1"/>
</dbReference>
<comment type="caution">
    <text evidence="4">The sequence shown here is derived from an EMBL/GenBank/DDBJ whole genome shotgun (WGS) entry which is preliminary data.</text>
</comment>
<protein>
    <recommendedName>
        <fullName evidence="3">Alkaline proteinase inhibitor/ Outer membrane lipoprotein Omp19 domain-containing protein</fullName>
    </recommendedName>
</protein>
<dbReference type="AlphaFoldDB" id="A0A437NZ25"/>
<dbReference type="SUPFAM" id="SSF50882">
    <property type="entry name" value="beta-Barrel protease inhibitors"/>
    <property type="match status" value="1"/>
</dbReference>
<keyword evidence="5" id="KW-1185">Reference proteome</keyword>
<accession>A0A437NZ25</accession>
<organism evidence="4 5">
    <name type="scientific">Methylobacterium oryzihabitans</name>
    <dbReference type="NCBI Taxonomy" id="2499852"/>
    <lineage>
        <taxon>Bacteria</taxon>
        <taxon>Pseudomonadati</taxon>
        <taxon>Pseudomonadota</taxon>
        <taxon>Alphaproteobacteria</taxon>
        <taxon>Hyphomicrobiales</taxon>
        <taxon>Methylobacteriaceae</taxon>
        <taxon>Methylobacterium</taxon>
    </lineage>
</organism>
<name>A0A437NZ25_9HYPH</name>